<feature type="non-terminal residue" evidence="1">
    <location>
        <position position="61"/>
    </location>
</feature>
<organism evidence="1 2">
    <name type="scientific">Cetraspora pellucida</name>
    <dbReference type="NCBI Taxonomy" id="1433469"/>
    <lineage>
        <taxon>Eukaryota</taxon>
        <taxon>Fungi</taxon>
        <taxon>Fungi incertae sedis</taxon>
        <taxon>Mucoromycota</taxon>
        <taxon>Glomeromycotina</taxon>
        <taxon>Glomeromycetes</taxon>
        <taxon>Diversisporales</taxon>
        <taxon>Gigasporaceae</taxon>
        <taxon>Cetraspora</taxon>
    </lineage>
</organism>
<dbReference type="OrthoDB" id="10529661at2759"/>
<dbReference type="AlphaFoldDB" id="A0A9N9P0V4"/>
<name>A0A9N9P0V4_9GLOM</name>
<dbReference type="EMBL" id="CAJVQA010023656">
    <property type="protein sequence ID" value="CAG8779273.1"/>
    <property type="molecule type" value="Genomic_DNA"/>
</dbReference>
<protein>
    <submittedName>
        <fullName evidence="1">23628_t:CDS:1</fullName>
    </submittedName>
</protein>
<evidence type="ECO:0000313" key="1">
    <source>
        <dbReference type="EMBL" id="CAG8779273.1"/>
    </source>
</evidence>
<proteinExistence type="predicted"/>
<evidence type="ECO:0000313" key="2">
    <source>
        <dbReference type="Proteomes" id="UP000789759"/>
    </source>
</evidence>
<accession>A0A9N9P0V4</accession>
<sequence length="61" mass="7150">MATSALSIKKTKNKIIYDHDIQDFFGLDFKIKVETTNEDNNAKLLFYDKNNEIMPTPLWNI</sequence>
<gene>
    <name evidence="1" type="ORF">CPELLU_LOCUS16296</name>
</gene>
<dbReference type="Proteomes" id="UP000789759">
    <property type="component" value="Unassembled WGS sequence"/>
</dbReference>
<keyword evidence="2" id="KW-1185">Reference proteome</keyword>
<comment type="caution">
    <text evidence="1">The sequence shown here is derived from an EMBL/GenBank/DDBJ whole genome shotgun (WGS) entry which is preliminary data.</text>
</comment>
<reference evidence="1" key="1">
    <citation type="submission" date="2021-06" db="EMBL/GenBank/DDBJ databases">
        <authorList>
            <person name="Kallberg Y."/>
            <person name="Tangrot J."/>
            <person name="Rosling A."/>
        </authorList>
    </citation>
    <scope>NUCLEOTIDE SEQUENCE</scope>
    <source>
        <strain evidence="1">FL966</strain>
    </source>
</reference>